<dbReference type="Pfam" id="PF00672">
    <property type="entry name" value="HAMP"/>
    <property type="match status" value="1"/>
</dbReference>
<name>A0ABS3WBI0_9BACL</name>
<keyword evidence="2" id="KW-1003">Cell membrane</keyword>
<evidence type="ECO:0000259" key="8">
    <source>
        <dbReference type="PROSITE" id="PS50885"/>
    </source>
</evidence>
<feature type="transmembrane region" description="Helical" evidence="7">
    <location>
        <begin position="15"/>
        <end position="33"/>
    </location>
</feature>
<dbReference type="Gene3D" id="3.30.565.10">
    <property type="entry name" value="Histidine kinase-like ATPase, C-terminal domain"/>
    <property type="match status" value="1"/>
</dbReference>
<dbReference type="SUPFAM" id="SSF55874">
    <property type="entry name" value="ATPase domain of HSP90 chaperone/DNA topoisomerase II/histidine kinase"/>
    <property type="match status" value="1"/>
</dbReference>
<dbReference type="Gene3D" id="6.10.340.10">
    <property type="match status" value="1"/>
</dbReference>
<dbReference type="InterPro" id="IPR036890">
    <property type="entry name" value="HATPase_C_sf"/>
</dbReference>
<accession>A0ABS3WBI0</accession>
<dbReference type="EMBL" id="JAGGDJ010000011">
    <property type="protein sequence ID" value="MBO7745664.1"/>
    <property type="molecule type" value="Genomic_DNA"/>
</dbReference>
<evidence type="ECO:0000256" key="6">
    <source>
        <dbReference type="ARBA" id="ARBA00023136"/>
    </source>
</evidence>
<dbReference type="GO" id="GO:0016301">
    <property type="term" value="F:kinase activity"/>
    <property type="evidence" value="ECO:0007669"/>
    <property type="project" value="UniProtKB-KW"/>
</dbReference>
<keyword evidence="10" id="KW-1185">Reference proteome</keyword>
<feature type="domain" description="HAMP" evidence="8">
    <location>
        <begin position="316"/>
        <end position="368"/>
    </location>
</feature>
<keyword evidence="7" id="KW-1133">Transmembrane helix</keyword>
<dbReference type="Proteomes" id="UP000670947">
    <property type="component" value="Unassembled WGS sequence"/>
</dbReference>
<dbReference type="InterPro" id="IPR050640">
    <property type="entry name" value="Bact_2-comp_sensor_kinase"/>
</dbReference>
<dbReference type="SUPFAM" id="SSF158472">
    <property type="entry name" value="HAMP domain-like"/>
    <property type="match status" value="1"/>
</dbReference>
<evidence type="ECO:0000256" key="3">
    <source>
        <dbReference type="ARBA" id="ARBA00022553"/>
    </source>
</evidence>
<protein>
    <submittedName>
        <fullName evidence="9">Histidine kinase</fullName>
    </submittedName>
</protein>
<dbReference type="PROSITE" id="PS50885">
    <property type="entry name" value="HAMP"/>
    <property type="match status" value="1"/>
</dbReference>
<keyword evidence="3" id="KW-0597">Phosphoprotein</keyword>
<dbReference type="CDD" id="cd06225">
    <property type="entry name" value="HAMP"/>
    <property type="match status" value="1"/>
</dbReference>
<evidence type="ECO:0000313" key="10">
    <source>
        <dbReference type="Proteomes" id="UP000670947"/>
    </source>
</evidence>
<comment type="subcellular location">
    <subcellularLocation>
        <location evidence="1">Cell membrane</location>
        <topology evidence="1">Multi-pass membrane protein</topology>
    </subcellularLocation>
</comment>
<evidence type="ECO:0000256" key="5">
    <source>
        <dbReference type="ARBA" id="ARBA00022777"/>
    </source>
</evidence>
<proteinExistence type="predicted"/>
<dbReference type="Pfam" id="PF06580">
    <property type="entry name" value="His_kinase"/>
    <property type="match status" value="1"/>
</dbReference>
<evidence type="ECO:0000256" key="1">
    <source>
        <dbReference type="ARBA" id="ARBA00004651"/>
    </source>
</evidence>
<evidence type="ECO:0000313" key="9">
    <source>
        <dbReference type="EMBL" id="MBO7745664.1"/>
    </source>
</evidence>
<keyword evidence="5 9" id="KW-0418">Kinase</keyword>
<reference evidence="9 10" key="1">
    <citation type="submission" date="2021-03" db="EMBL/GenBank/DDBJ databases">
        <title>Paenibacillus artemisicola MWE-103 whole genome sequence.</title>
        <authorList>
            <person name="Ham Y.J."/>
        </authorList>
    </citation>
    <scope>NUCLEOTIDE SEQUENCE [LARGE SCALE GENOMIC DNA]</scope>
    <source>
        <strain evidence="9 10">MWE-103</strain>
    </source>
</reference>
<dbReference type="SMART" id="SM00304">
    <property type="entry name" value="HAMP"/>
    <property type="match status" value="1"/>
</dbReference>
<gene>
    <name evidence="9" type="ORF">I8J29_15745</name>
</gene>
<keyword evidence="6 7" id="KW-0472">Membrane</keyword>
<dbReference type="InterPro" id="IPR003594">
    <property type="entry name" value="HATPase_dom"/>
</dbReference>
<keyword evidence="7" id="KW-0812">Transmembrane</keyword>
<organism evidence="9 10">
    <name type="scientific">Paenibacillus artemisiicola</name>
    <dbReference type="NCBI Taxonomy" id="1172618"/>
    <lineage>
        <taxon>Bacteria</taxon>
        <taxon>Bacillati</taxon>
        <taxon>Bacillota</taxon>
        <taxon>Bacilli</taxon>
        <taxon>Bacillales</taxon>
        <taxon>Paenibacillaceae</taxon>
        <taxon>Paenibacillus</taxon>
    </lineage>
</organism>
<sequence>MSALTILKRLASLSILPKLVLTFLLTLAPLYIIGWRMNEIGSRHVQKELTDSLVSRTSLYMNMLEFDLDGVIRQLQEYVNDDDLLKLTSSSEVMTEIEKMQAQLRIKSKLDLLKKSSKFVEDAIAFIPVMDRTVSANDNIIGDFDQAQFEALTQSTNRFEAPFLVWKDRIFISLPYPDPAVSGRQKPVFLLAVEVSRTKLEAALQEFTNEGGRTALVGNKQPFIITGGETAVDEALVRDFQREGEGAAENQLQAVSWKGTPYLLVSNHSPRLDMSLLMYVPEAKVNASLEVYRFWFYVLSVVSVILVLLFSYSIYLIIHQPLKRLVRSFRRIEQGQFNLEVHYPLQDEFGYLYGQFNGMVRRLDVLVHEVYEQQYRARLAELRHLQSQINPHFLYNSYFILYRMAKQRDHDNVVYFTKHLGEYFQYITRDGSDEVPLRSEVQHARTYAEIQSIRFSERITVDFDEVPEAIREFPVPRLIVQPIIENAYNHGLENKRRDGLIAVRFRERESAIDIIIEDNGDDLNEEKLRTMQAGLLDKAEPSEHTGMLNVHRRIIIRYGGGGLTLELGADRGLKVTMTIPREAGGGHVPLIDR</sequence>
<dbReference type="InterPro" id="IPR003660">
    <property type="entry name" value="HAMP_dom"/>
</dbReference>
<dbReference type="InterPro" id="IPR010559">
    <property type="entry name" value="Sig_transdc_His_kin_internal"/>
</dbReference>
<keyword evidence="4" id="KW-0808">Transferase</keyword>
<evidence type="ECO:0000256" key="2">
    <source>
        <dbReference type="ARBA" id="ARBA00022475"/>
    </source>
</evidence>
<dbReference type="PANTHER" id="PTHR34220:SF7">
    <property type="entry name" value="SENSOR HISTIDINE KINASE YPDA"/>
    <property type="match status" value="1"/>
</dbReference>
<comment type="caution">
    <text evidence="9">The sequence shown here is derived from an EMBL/GenBank/DDBJ whole genome shotgun (WGS) entry which is preliminary data.</text>
</comment>
<dbReference type="RefSeq" id="WP_208848496.1">
    <property type="nucleotide sequence ID" value="NZ_JAGGDJ010000011.1"/>
</dbReference>
<dbReference type="Pfam" id="PF02518">
    <property type="entry name" value="HATPase_c"/>
    <property type="match status" value="1"/>
</dbReference>
<evidence type="ECO:0000256" key="7">
    <source>
        <dbReference type="SAM" id="Phobius"/>
    </source>
</evidence>
<feature type="transmembrane region" description="Helical" evidence="7">
    <location>
        <begin position="294"/>
        <end position="318"/>
    </location>
</feature>
<evidence type="ECO:0000256" key="4">
    <source>
        <dbReference type="ARBA" id="ARBA00022679"/>
    </source>
</evidence>
<dbReference type="PANTHER" id="PTHR34220">
    <property type="entry name" value="SENSOR HISTIDINE KINASE YPDA"/>
    <property type="match status" value="1"/>
</dbReference>